<dbReference type="Proteomes" id="UP001163321">
    <property type="component" value="Chromosome 7"/>
</dbReference>
<accession>A0ACC0VRW6</accession>
<organism evidence="1 2">
    <name type="scientific">Peronosclerospora sorghi</name>
    <dbReference type="NCBI Taxonomy" id="230839"/>
    <lineage>
        <taxon>Eukaryota</taxon>
        <taxon>Sar</taxon>
        <taxon>Stramenopiles</taxon>
        <taxon>Oomycota</taxon>
        <taxon>Peronosporomycetes</taxon>
        <taxon>Peronosporales</taxon>
        <taxon>Peronosporaceae</taxon>
        <taxon>Peronosclerospora</taxon>
    </lineage>
</organism>
<protein>
    <submittedName>
        <fullName evidence="1">Uncharacterized protein</fullName>
    </submittedName>
</protein>
<name>A0ACC0VRW6_9STRA</name>
<reference evidence="1 2" key="1">
    <citation type="journal article" date="2022" name="bioRxiv">
        <title>The genome of the oomycete Peronosclerospora sorghi, a cosmopolitan pathogen of maize and sorghum, is inflated with dispersed pseudogenes.</title>
        <authorList>
            <person name="Fletcher K."/>
            <person name="Martin F."/>
            <person name="Isakeit T."/>
            <person name="Cavanaugh K."/>
            <person name="Magill C."/>
            <person name="Michelmore R."/>
        </authorList>
    </citation>
    <scope>NUCLEOTIDE SEQUENCE [LARGE SCALE GENOMIC DNA]</scope>
    <source>
        <strain evidence="1">P6</strain>
    </source>
</reference>
<comment type="caution">
    <text evidence="1">The sequence shown here is derived from an EMBL/GenBank/DDBJ whole genome shotgun (WGS) entry which is preliminary data.</text>
</comment>
<gene>
    <name evidence="1" type="ORF">PsorP6_015279</name>
</gene>
<sequence length="131" mass="14643">MVKTSECRNHRQQTCRMHFAMIGFTQCWPFGVDGTVVWGKHNCTGTWNDSETSRGFQAKLLHERFTLPEMGAIADSDFPVSKEMFKKIIMPLKKGDIDTIPTEIQATSLAISNSISAVRQATEWGMGATSK</sequence>
<evidence type="ECO:0000313" key="1">
    <source>
        <dbReference type="EMBL" id="KAI9909032.1"/>
    </source>
</evidence>
<dbReference type="EMBL" id="CM047586">
    <property type="protein sequence ID" value="KAI9909032.1"/>
    <property type="molecule type" value="Genomic_DNA"/>
</dbReference>
<evidence type="ECO:0000313" key="2">
    <source>
        <dbReference type="Proteomes" id="UP001163321"/>
    </source>
</evidence>
<keyword evidence="2" id="KW-1185">Reference proteome</keyword>
<proteinExistence type="predicted"/>